<name>A0A7M7PEY0_STRPU</name>
<dbReference type="InterPro" id="IPR001507">
    <property type="entry name" value="ZP_dom"/>
</dbReference>
<keyword evidence="9" id="KW-1185">Reference proteome</keyword>
<dbReference type="Pfam" id="PF00431">
    <property type="entry name" value="CUB"/>
    <property type="match status" value="2"/>
</dbReference>
<dbReference type="SMART" id="SM00042">
    <property type="entry name" value="CUB"/>
    <property type="match status" value="4"/>
</dbReference>
<sequence>MAFHPVQTAFLFLIVQLLYDATGAQTCHNDVTLTQAEPNTTIYMPNYYDSRFPPTPYTCTWRLPAPEGYKVRLTLRDVDTTMRETLTVYSRESTQGSYTMALTGALNYPIAPLISQRTGFYLKYNNAARRRDGRGFLADVSLTEEMQNPGPGSCGGKIVLSKKEPVVDIRAPYSSSGVTVPLLPKPLGQASCRWVVEAPRKKRVKITWNKVDTKNEAIIVYDRRAIQSSSRAIKLKGQVNWGLAPFISSTNAILFGLEREGALEVGNGFHVTVEITDEVVMPYSCGGTYFLDESEMPTLNISSPYYNKPETNGSIITCWWYLNAPAGKQIRLEIQDTDTTPFETLKIFDGRSDSSKIPLEFLYGEEKRRLLVSTEGGMLVNLEDRRMFGRNGRGFTLTASVSDDFSWNLYETHPSCGQVVYLDHEQPRYEFSSLNFPSTAPNIGYSCFWTFHSPPNTQLILDLPYVHPVTQSFGVEQDGIQLLEMENIPFPVANRLQTGNNQSEVLFSGGEYSNLLQGGFLAVMTFVPKGFTNWTSGEIFTECGGVLNLNEDLPTLTITTPSYPLLTGAFHSCAWVIRAPAGSNVDVTFCDLSINAPGSVSVFDGPDLRQMMFQKSGSEVPTPVTTATNVAIVQYESRGGTVGRGAKFVVRDSSFKTNIDPCTLEETSDEVLTTPVTDRRTVSEIKKDDDQPTESGSGVTVVCDSTHMTVYLNRSLFAPDIDPMTLRFKDESCFGFHHDADQIALSTRYDKCKTQKEYNDDYIIYSNTVEYSHAILIPGTLITRDKKQIVIQTRCQLNRRQTLSSLPTNVVEDANEISETGYPKFLLDLQRFTDSSFTQPLNETSSVVPNQRLFYAVNLTTDPGFVFYIEDCWATPSSDPLDKQQQSLISSGCEADETLTMYTNIRSSLRPFSFEVSTLSAGSEQIYVHCEAVICYENAVNSRCSRGCLKSNPNRGRREVNEMDIDQDFNSIPHVVSRGPVYLTRSDTVPSALGGEGHGSEVSGVNGLKQTLISVLGVVVGLVVVIVVLRQIIAR</sequence>
<dbReference type="SUPFAM" id="SSF49854">
    <property type="entry name" value="Spermadhesin, CUB domain"/>
    <property type="match status" value="4"/>
</dbReference>
<dbReference type="PROSITE" id="PS01180">
    <property type="entry name" value="CUB"/>
    <property type="match status" value="4"/>
</dbReference>
<dbReference type="InterPro" id="IPR055355">
    <property type="entry name" value="ZP-C"/>
</dbReference>
<comment type="caution">
    <text evidence="3">Lacks conserved residue(s) required for the propagation of feature annotation.</text>
</comment>
<feature type="domain" description="CUB" evidence="6">
    <location>
        <begin position="27"/>
        <end position="143"/>
    </location>
</feature>
<evidence type="ECO:0000256" key="3">
    <source>
        <dbReference type="PROSITE-ProRule" id="PRU00059"/>
    </source>
</evidence>
<dbReference type="Gene3D" id="2.60.40.4100">
    <property type="entry name" value="Zona pellucida, ZP-C domain"/>
    <property type="match status" value="1"/>
</dbReference>
<organism evidence="8 9">
    <name type="scientific">Strongylocentrotus purpuratus</name>
    <name type="common">Purple sea urchin</name>
    <dbReference type="NCBI Taxonomy" id="7668"/>
    <lineage>
        <taxon>Eukaryota</taxon>
        <taxon>Metazoa</taxon>
        <taxon>Echinodermata</taxon>
        <taxon>Eleutherozoa</taxon>
        <taxon>Echinozoa</taxon>
        <taxon>Echinoidea</taxon>
        <taxon>Euechinoidea</taxon>
        <taxon>Echinacea</taxon>
        <taxon>Camarodonta</taxon>
        <taxon>Echinidea</taxon>
        <taxon>Strongylocentrotidae</taxon>
        <taxon>Strongylocentrotus</taxon>
    </lineage>
</organism>
<dbReference type="GeneID" id="586339"/>
<dbReference type="Pfam" id="PF00100">
    <property type="entry name" value="Zona_pellucida"/>
    <property type="match status" value="1"/>
</dbReference>
<keyword evidence="4" id="KW-1133">Transmembrane helix</keyword>
<dbReference type="SMART" id="SM00241">
    <property type="entry name" value="ZP"/>
    <property type="match status" value="1"/>
</dbReference>
<dbReference type="InterPro" id="IPR042235">
    <property type="entry name" value="ZP-C_dom"/>
</dbReference>
<dbReference type="Gene3D" id="2.60.40.3210">
    <property type="entry name" value="Zona pellucida, ZP-N domain"/>
    <property type="match status" value="1"/>
</dbReference>
<feature type="domain" description="CUB" evidence="6">
    <location>
        <begin position="285"/>
        <end position="402"/>
    </location>
</feature>
<reference evidence="9" key="1">
    <citation type="submission" date="2015-02" db="EMBL/GenBank/DDBJ databases">
        <title>Genome sequencing for Strongylocentrotus purpuratus.</title>
        <authorList>
            <person name="Murali S."/>
            <person name="Liu Y."/>
            <person name="Vee V."/>
            <person name="English A."/>
            <person name="Wang M."/>
            <person name="Skinner E."/>
            <person name="Han Y."/>
            <person name="Muzny D.M."/>
            <person name="Worley K.C."/>
            <person name="Gibbs R.A."/>
        </authorList>
    </citation>
    <scope>NUCLEOTIDE SEQUENCE</scope>
</reference>
<dbReference type="PANTHER" id="PTHR14002">
    <property type="entry name" value="ENDOGLIN/TGF-BETA RECEPTOR TYPE III"/>
    <property type="match status" value="1"/>
</dbReference>
<dbReference type="Pfam" id="PF23344">
    <property type="entry name" value="ZP-N"/>
    <property type="match status" value="1"/>
</dbReference>
<evidence type="ECO:0000256" key="5">
    <source>
        <dbReference type="SAM" id="SignalP"/>
    </source>
</evidence>
<reference evidence="8" key="2">
    <citation type="submission" date="2021-01" db="UniProtKB">
        <authorList>
            <consortium name="EnsemblMetazoa"/>
        </authorList>
    </citation>
    <scope>IDENTIFICATION</scope>
</reference>
<accession>A0A7M7PEY0</accession>
<keyword evidence="4" id="KW-0812">Transmembrane</keyword>
<evidence type="ECO:0000256" key="2">
    <source>
        <dbReference type="ARBA" id="ARBA00023157"/>
    </source>
</evidence>
<feature type="transmembrane region" description="Helical" evidence="4">
    <location>
        <begin position="1012"/>
        <end position="1033"/>
    </location>
</feature>
<dbReference type="CDD" id="cd00041">
    <property type="entry name" value="CUB"/>
    <property type="match status" value="2"/>
</dbReference>
<feature type="signal peptide" evidence="5">
    <location>
        <begin position="1"/>
        <end position="23"/>
    </location>
</feature>
<dbReference type="InParanoid" id="A0A7M7PEY0"/>
<dbReference type="PANTHER" id="PTHR14002:SF43">
    <property type="entry name" value="DELTA-LIKE PROTEIN"/>
    <property type="match status" value="1"/>
</dbReference>
<dbReference type="RefSeq" id="XP_030850295.1">
    <property type="nucleotide sequence ID" value="XM_030994435.1"/>
</dbReference>
<dbReference type="Gene3D" id="2.60.120.290">
    <property type="entry name" value="Spermadhesin, CUB domain"/>
    <property type="match status" value="3"/>
</dbReference>
<protein>
    <submittedName>
        <fullName evidence="8">Uncharacterized protein</fullName>
    </submittedName>
</protein>
<evidence type="ECO:0000256" key="1">
    <source>
        <dbReference type="ARBA" id="ARBA00022729"/>
    </source>
</evidence>
<keyword evidence="2" id="KW-1015">Disulfide bond</keyword>
<evidence type="ECO:0000313" key="8">
    <source>
        <dbReference type="EnsemblMetazoa" id="XP_030850295"/>
    </source>
</evidence>
<evidence type="ECO:0000259" key="7">
    <source>
        <dbReference type="PROSITE" id="PS51034"/>
    </source>
</evidence>
<evidence type="ECO:0000313" key="9">
    <source>
        <dbReference type="Proteomes" id="UP000007110"/>
    </source>
</evidence>
<dbReference type="InterPro" id="IPR000859">
    <property type="entry name" value="CUB_dom"/>
</dbReference>
<dbReference type="KEGG" id="spu:586339"/>
<dbReference type="AlphaFoldDB" id="A0A7M7PEY0"/>
<feature type="chain" id="PRO_5029483518" evidence="5">
    <location>
        <begin position="24"/>
        <end position="1035"/>
    </location>
</feature>
<feature type="domain" description="ZP" evidence="7">
    <location>
        <begin position="702"/>
        <end position="951"/>
    </location>
</feature>
<feature type="domain" description="CUB" evidence="6">
    <location>
        <begin position="154"/>
        <end position="276"/>
    </location>
</feature>
<keyword evidence="4" id="KW-0472">Membrane</keyword>
<evidence type="ECO:0000256" key="4">
    <source>
        <dbReference type="SAM" id="Phobius"/>
    </source>
</evidence>
<dbReference type="InterPro" id="IPR035914">
    <property type="entry name" value="Sperma_CUB_dom_sf"/>
</dbReference>
<proteinExistence type="predicted"/>
<evidence type="ECO:0000259" key="6">
    <source>
        <dbReference type="PROSITE" id="PS01180"/>
    </source>
</evidence>
<feature type="domain" description="CUB" evidence="6">
    <location>
        <begin position="543"/>
        <end position="653"/>
    </location>
</feature>
<dbReference type="InterPro" id="IPR055356">
    <property type="entry name" value="ZP-N"/>
</dbReference>
<dbReference type="OrthoDB" id="10063988at2759"/>
<dbReference type="OMA" id="VEYSHAI"/>
<dbReference type="Proteomes" id="UP000007110">
    <property type="component" value="Unassembled WGS sequence"/>
</dbReference>
<dbReference type="PROSITE" id="PS51034">
    <property type="entry name" value="ZP_2"/>
    <property type="match status" value="1"/>
</dbReference>
<dbReference type="EnsemblMetazoa" id="XM_030994435">
    <property type="protein sequence ID" value="XP_030850295"/>
    <property type="gene ID" value="LOC586339"/>
</dbReference>
<keyword evidence="1 5" id="KW-0732">Signal</keyword>